<sequence>MHFDAIGRVPGDPILGLMEAYAQDSNPRKFDLGVGVYKDAQGLTPIPEAVKIAEARLVERQDTKTYIGGHGNPLFGKVINELVLGADSKLIAEQRAGATQTPGGTGALRLAADFIAQCLPGKGVWLSNPTWPIHETIFAAAGVKVSHYPYVGSDNRLDVDAMLAVLNEVPQGDVVLLHACCHNPTGFDLNHDDWQRVLDVVRRRDLLPLIDFAYQGFGDGLEQDAWSTRLFAAEVPELLITSSCSKNFGLYRDRTGALIVCAKTADKLIDLRSQLAHIARNLWSTPPDHGAAVVATILADPELKARWTDEVEAMRLRIAQLRSGLVEALEPHGLRERFAHIGVQRGMFSYTGLSPEQVKQLREQHSVYMVSSGRANVAGIDATRLALLADAIADVCK</sequence>
<dbReference type="InterPro" id="IPR004839">
    <property type="entry name" value="Aminotransferase_I/II_large"/>
</dbReference>
<feature type="domain" description="Aminotransferase class I/classII large" evidence="7">
    <location>
        <begin position="29"/>
        <end position="392"/>
    </location>
</feature>
<dbReference type="PANTHER" id="PTHR11879:SF22">
    <property type="entry name" value="ASPARTATE AMINOTRANSFERASE, MITOCHONDRIAL"/>
    <property type="match status" value="1"/>
</dbReference>
<dbReference type="GO" id="GO:0042802">
    <property type="term" value="F:identical protein binding"/>
    <property type="evidence" value="ECO:0007669"/>
    <property type="project" value="TreeGrafter"/>
</dbReference>
<dbReference type="NCBIfam" id="NF006719">
    <property type="entry name" value="PRK09257.1"/>
    <property type="match status" value="1"/>
</dbReference>
<evidence type="ECO:0000256" key="5">
    <source>
        <dbReference type="ARBA" id="ARBA00022679"/>
    </source>
</evidence>
<dbReference type="GO" id="GO:0030170">
    <property type="term" value="F:pyridoxal phosphate binding"/>
    <property type="evidence" value="ECO:0007669"/>
    <property type="project" value="InterPro"/>
</dbReference>
<comment type="caution">
    <text evidence="8">The sequence shown here is derived from an EMBL/GenBank/DDBJ whole genome shotgun (WGS) entry which is preliminary data.</text>
</comment>
<dbReference type="FunFam" id="3.40.640.10:FF:000066">
    <property type="entry name" value="Aspartate aminotransferase"/>
    <property type="match status" value="1"/>
</dbReference>
<dbReference type="GO" id="GO:0005829">
    <property type="term" value="C:cytosol"/>
    <property type="evidence" value="ECO:0007669"/>
    <property type="project" value="TreeGrafter"/>
</dbReference>
<comment type="similarity">
    <text evidence="2">Belongs to the class-I pyridoxal-phosphate-dependent aminotransferase family.</text>
</comment>
<evidence type="ECO:0000256" key="4">
    <source>
        <dbReference type="ARBA" id="ARBA00022576"/>
    </source>
</evidence>
<dbReference type="PRINTS" id="PR00799">
    <property type="entry name" value="TRANSAMINASE"/>
</dbReference>
<name>A0A2A2PH98_9PSED</name>
<keyword evidence="6" id="KW-0663">Pyridoxal phosphate</keyword>
<gene>
    <name evidence="8" type="ORF">CKQ80_05805</name>
</gene>
<protein>
    <submittedName>
        <fullName evidence="8">Aromatic amino acid aminotransferase</fullName>
    </submittedName>
</protein>
<evidence type="ECO:0000256" key="6">
    <source>
        <dbReference type="ARBA" id="ARBA00022898"/>
    </source>
</evidence>
<keyword evidence="5 8" id="KW-0808">Transferase</keyword>
<dbReference type="InterPro" id="IPR015424">
    <property type="entry name" value="PyrdxlP-dep_Trfase"/>
</dbReference>
<accession>A0A2A2PH98</accession>
<dbReference type="InterPro" id="IPR015422">
    <property type="entry name" value="PyrdxlP-dep_Trfase_small"/>
</dbReference>
<evidence type="ECO:0000313" key="9">
    <source>
        <dbReference type="Proteomes" id="UP000217830"/>
    </source>
</evidence>
<keyword evidence="9" id="KW-1185">Reference proteome</keyword>
<reference evidence="8 9" key="1">
    <citation type="submission" date="2017-08" db="EMBL/GenBank/DDBJ databases">
        <title>Draft Genome Sequence of Pseudomonas moraviensis TYU6, isolated from Taxus cuspidata by using PacBio Single-Molecule Real-Time Technology.</title>
        <authorList>
            <person name="Baek K.-H."/>
            <person name="Mishra A.K."/>
        </authorList>
    </citation>
    <scope>NUCLEOTIDE SEQUENCE [LARGE SCALE GENOMIC DNA]</scope>
    <source>
        <strain evidence="8 9">TYU6</strain>
    </source>
</reference>
<evidence type="ECO:0000259" key="7">
    <source>
        <dbReference type="Pfam" id="PF00155"/>
    </source>
</evidence>
<comment type="subunit">
    <text evidence="3">Homodimer.</text>
</comment>
<dbReference type="Pfam" id="PF00155">
    <property type="entry name" value="Aminotran_1_2"/>
    <property type="match status" value="1"/>
</dbReference>
<dbReference type="Gene3D" id="3.90.1150.10">
    <property type="entry name" value="Aspartate Aminotransferase, domain 1"/>
    <property type="match status" value="1"/>
</dbReference>
<dbReference type="InterPro" id="IPR000796">
    <property type="entry name" value="Asp_trans"/>
</dbReference>
<comment type="cofactor">
    <cofactor evidence="1">
        <name>pyridoxal 5'-phosphate</name>
        <dbReference type="ChEBI" id="CHEBI:597326"/>
    </cofactor>
</comment>
<dbReference type="GO" id="GO:0004838">
    <property type="term" value="F:L-tyrosine-2-oxoglutarate transaminase activity"/>
    <property type="evidence" value="ECO:0007669"/>
    <property type="project" value="TreeGrafter"/>
</dbReference>
<evidence type="ECO:0000313" key="8">
    <source>
        <dbReference type="EMBL" id="PAW54830.1"/>
    </source>
</evidence>
<dbReference type="RefSeq" id="WP_095667200.1">
    <property type="nucleotide sequence ID" value="NZ_NRSS01000004.1"/>
</dbReference>
<dbReference type="PANTHER" id="PTHR11879">
    <property type="entry name" value="ASPARTATE AMINOTRANSFERASE"/>
    <property type="match status" value="1"/>
</dbReference>
<dbReference type="Gene3D" id="3.40.640.10">
    <property type="entry name" value="Type I PLP-dependent aspartate aminotransferase-like (Major domain)"/>
    <property type="match status" value="1"/>
</dbReference>
<dbReference type="SUPFAM" id="SSF53383">
    <property type="entry name" value="PLP-dependent transferases"/>
    <property type="match status" value="1"/>
</dbReference>
<evidence type="ECO:0000256" key="2">
    <source>
        <dbReference type="ARBA" id="ARBA00007441"/>
    </source>
</evidence>
<evidence type="ECO:0000256" key="1">
    <source>
        <dbReference type="ARBA" id="ARBA00001933"/>
    </source>
</evidence>
<keyword evidence="4 8" id="KW-0032">Aminotransferase</keyword>
<proteinExistence type="inferred from homology"/>
<dbReference type="Proteomes" id="UP000217830">
    <property type="component" value="Unassembled WGS sequence"/>
</dbReference>
<dbReference type="CDD" id="cd00609">
    <property type="entry name" value="AAT_like"/>
    <property type="match status" value="1"/>
</dbReference>
<dbReference type="AlphaFoldDB" id="A0A2A2PH98"/>
<dbReference type="GO" id="GO:0004069">
    <property type="term" value="F:L-aspartate:2-oxoglutarate aminotransferase activity"/>
    <property type="evidence" value="ECO:0007669"/>
    <property type="project" value="TreeGrafter"/>
</dbReference>
<evidence type="ECO:0000256" key="3">
    <source>
        <dbReference type="ARBA" id="ARBA00011738"/>
    </source>
</evidence>
<dbReference type="InterPro" id="IPR015421">
    <property type="entry name" value="PyrdxlP-dep_Trfase_major"/>
</dbReference>
<dbReference type="GO" id="GO:0033585">
    <property type="term" value="P:L-phenylalanine biosynthetic process from chorismate via phenylpyruvate"/>
    <property type="evidence" value="ECO:0007669"/>
    <property type="project" value="TreeGrafter"/>
</dbReference>
<organism evidence="8 9">
    <name type="scientific">Pseudomonas moraviensis</name>
    <dbReference type="NCBI Taxonomy" id="321662"/>
    <lineage>
        <taxon>Bacteria</taxon>
        <taxon>Pseudomonadati</taxon>
        <taxon>Pseudomonadota</taxon>
        <taxon>Gammaproteobacteria</taxon>
        <taxon>Pseudomonadales</taxon>
        <taxon>Pseudomonadaceae</taxon>
        <taxon>Pseudomonas</taxon>
    </lineage>
</organism>
<dbReference type="EMBL" id="NRST01000001">
    <property type="protein sequence ID" value="PAW54830.1"/>
    <property type="molecule type" value="Genomic_DNA"/>
</dbReference>